<dbReference type="SUPFAM" id="SSF69645">
    <property type="entry name" value="Arp2/3 complex subunits"/>
    <property type="match status" value="1"/>
</dbReference>
<proteinExistence type="predicted"/>
<organism evidence="5 6">
    <name type="scientific">Malus domestica</name>
    <name type="common">Apple</name>
    <name type="synonym">Pyrus malus</name>
    <dbReference type="NCBI Taxonomy" id="3750"/>
    <lineage>
        <taxon>Eukaryota</taxon>
        <taxon>Viridiplantae</taxon>
        <taxon>Streptophyta</taxon>
        <taxon>Embryophyta</taxon>
        <taxon>Tracheophyta</taxon>
        <taxon>Spermatophyta</taxon>
        <taxon>Magnoliopsida</taxon>
        <taxon>eudicotyledons</taxon>
        <taxon>Gunneridae</taxon>
        <taxon>Pentapetalae</taxon>
        <taxon>rosids</taxon>
        <taxon>fabids</taxon>
        <taxon>Rosales</taxon>
        <taxon>Rosaceae</taxon>
        <taxon>Amygdaloideae</taxon>
        <taxon>Maleae</taxon>
        <taxon>Malus</taxon>
    </lineage>
</organism>
<keyword evidence="6" id="KW-1185">Reference proteome</keyword>
<dbReference type="Gene3D" id="3.30.1460.20">
    <property type="match status" value="1"/>
</dbReference>
<dbReference type="EMBL" id="RDQH01000336">
    <property type="protein sequence ID" value="RXH86723.1"/>
    <property type="molecule type" value="Genomic_DNA"/>
</dbReference>
<keyword evidence="3" id="KW-0009">Actin-binding</keyword>
<name>A0A498IYY5_MALDO</name>
<dbReference type="STRING" id="3750.A0A498IYY5"/>
<comment type="caution">
    <text evidence="5">The sequence shown here is derived from an EMBL/GenBank/DDBJ whole genome shotgun (WGS) entry which is preliminary data.</text>
</comment>
<dbReference type="GO" id="GO:0005885">
    <property type="term" value="C:Arp2/3 protein complex"/>
    <property type="evidence" value="ECO:0007669"/>
    <property type="project" value="InterPro"/>
</dbReference>
<evidence type="ECO:0000256" key="2">
    <source>
        <dbReference type="ARBA" id="ARBA00022490"/>
    </source>
</evidence>
<comment type="subcellular location">
    <subcellularLocation>
        <location evidence="1">Cytoplasm</location>
        <location evidence="1">Cytoskeleton</location>
    </subcellularLocation>
</comment>
<sequence length="159" mass="18046">MTIPPVDNFARKALILESGALCDRTLCTPSRLRIICKTNPKPFFHRPDRVKGWASSCFAPLHLMLPPWQFYHHCVKLSDASKKLGKKFATGASVVKCSEGFMHTRMRRRVESLIEAPDRAKPGMEDGKNAAQSRSFKRLVCNQFNVFSKTILMKLVYSC</sequence>
<dbReference type="InterPro" id="IPR034666">
    <property type="entry name" value="ARPC2/4"/>
</dbReference>
<evidence type="ECO:0000256" key="3">
    <source>
        <dbReference type="ARBA" id="ARBA00023203"/>
    </source>
</evidence>
<evidence type="ECO:0000313" key="6">
    <source>
        <dbReference type="Proteomes" id="UP000290289"/>
    </source>
</evidence>
<dbReference type="GO" id="GO:0030041">
    <property type="term" value="P:actin filament polymerization"/>
    <property type="evidence" value="ECO:0007669"/>
    <property type="project" value="InterPro"/>
</dbReference>
<dbReference type="AlphaFoldDB" id="A0A498IYY5"/>
<reference evidence="5 6" key="1">
    <citation type="submission" date="2018-10" db="EMBL/GenBank/DDBJ databases">
        <title>A high-quality apple genome assembly.</title>
        <authorList>
            <person name="Hu J."/>
        </authorList>
    </citation>
    <scope>NUCLEOTIDE SEQUENCE [LARGE SCALE GENOMIC DNA]</scope>
    <source>
        <strain evidence="6">cv. HFTH1</strain>
        <tissue evidence="5">Young leaf</tissue>
    </source>
</reference>
<dbReference type="GO" id="GO:0034314">
    <property type="term" value="P:Arp2/3 complex-mediated actin nucleation"/>
    <property type="evidence" value="ECO:0007669"/>
    <property type="project" value="InterPro"/>
</dbReference>
<evidence type="ECO:0000313" key="5">
    <source>
        <dbReference type="EMBL" id="RXH86723.1"/>
    </source>
</evidence>
<dbReference type="GO" id="GO:0003779">
    <property type="term" value="F:actin binding"/>
    <property type="evidence" value="ECO:0007669"/>
    <property type="project" value="UniProtKB-KW"/>
</dbReference>
<keyword evidence="4" id="KW-0206">Cytoskeleton</keyword>
<keyword evidence="2" id="KW-0963">Cytoplasm</keyword>
<gene>
    <name evidence="5" type="ORF">DVH24_021996</name>
</gene>
<evidence type="ECO:0000256" key="4">
    <source>
        <dbReference type="ARBA" id="ARBA00023212"/>
    </source>
</evidence>
<dbReference type="Proteomes" id="UP000290289">
    <property type="component" value="Chromosome 10"/>
</dbReference>
<accession>A0A498IYY5</accession>
<protein>
    <submittedName>
        <fullName evidence="5">Uncharacterized protein</fullName>
    </submittedName>
</protein>
<evidence type="ECO:0000256" key="1">
    <source>
        <dbReference type="ARBA" id="ARBA00004245"/>
    </source>
</evidence>